<comment type="subunit">
    <text evidence="2">Homodimer.</text>
</comment>
<dbReference type="HAMAP" id="MF_00518">
    <property type="entry name" value="Deacylase_Dtd"/>
    <property type="match status" value="1"/>
</dbReference>
<keyword evidence="2" id="KW-0378">Hydrolase</keyword>
<gene>
    <name evidence="2" type="primary">dtd</name>
    <name evidence="4" type="ORF">C7C56_007635</name>
</gene>
<keyword evidence="2" id="KW-0694">RNA-binding</keyword>
<dbReference type="AlphaFoldDB" id="A0A2U2HNZ0"/>
<organism evidence="4 5">
    <name type="scientific">Massilia glaciei</name>
    <dbReference type="NCBI Taxonomy" id="1524097"/>
    <lineage>
        <taxon>Bacteria</taxon>
        <taxon>Pseudomonadati</taxon>
        <taxon>Pseudomonadota</taxon>
        <taxon>Betaproteobacteria</taxon>
        <taxon>Burkholderiales</taxon>
        <taxon>Oxalobacteraceae</taxon>
        <taxon>Telluria group</taxon>
        <taxon>Massilia</taxon>
    </lineage>
</organism>
<dbReference type="GO" id="GO:0051500">
    <property type="term" value="F:D-tyrosyl-tRNA(Tyr) deacylase activity"/>
    <property type="evidence" value="ECO:0007669"/>
    <property type="project" value="TreeGrafter"/>
</dbReference>
<dbReference type="InterPro" id="IPR023509">
    <property type="entry name" value="DTD-like_sf"/>
</dbReference>
<evidence type="ECO:0000313" key="4">
    <source>
        <dbReference type="EMBL" id="PWF49213.1"/>
    </source>
</evidence>
<dbReference type="Gene3D" id="3.50.80.10">
    <property type="entry name" value="D-tyrosyl-tRNA(Tyr) deacylase"/>
    <property type="match status" value="1"/>
</dbReference>
<dbReference type="Pfam" id="PF02580">
    <property type="entry name" value="Tyr_Deacylase"/>
    <property type="match status" value="1"/>
</dbReference>
<evidence type="ECO:0000256" key="1">
    <source>
        <dbReference type="ARBA" id="ARBA00009673"/>
    </source>
</evidence>
<feature type="compositionally biased region" description="Pro residues" evidence="3">
    <location>
        <begin position="148"/>
        <end position="170"/>
    </location>
</feature>
<comment type="catalytic activity">
    <reaction evidence="2">
        <text>a D-aminoacyl-tRNA + H2O = a tRNA + a D-alpha-amino acid + H(+)</text>
        <dbReference type="Rhea" id="RHEA:13953"/>
        <dbReference type="Rhea" id="RHEA-COMP:10123"/>
        <dbReference type="Rhea" id="RHEA-COMP:10124"/>
        <dbReference type="ChEBI" id="CHEBI:15377"/>
        <dbReference type="ChEBI" id="CHEBI:15378"/>
        <dbReference type="ChEBI" id="CHEBI:59871"/>
        <dbReference type="ChEBI" id="CHEBI:78442"/>
        <dbReference type="ChEBI" id="CHEBI:79333"/>
        <dbReference type="EC" id="3.1.1.96"/>
    </reaction>
</comment>
<evidence type="ECO:0000256" key="2">
    <source>
        <dbReference type="HAMAP-Rule" id="MF_00518"/>
    </source>
</evidence>
<proteinExistence type="inferred from homology"/>
<feature type="short sequence motif" description="Gly-cisPro motif, important for rejection of L-amino acids" evidence="2">
    <location>
        <begin position="137"/>
        <end position="138"/>
    </location>
</feature>
<dbReference type="PANTHER" id="PTHR10472">
    <property type="entry name" value="D-TYROSYL-TRNA TYR DEACYLASE"/>
    <property type="match status" value="1"/>
</dbReference>
<dbReference type="GO" id="GO:0106026">
    <property type="term" value="F:Gly-tRNA(Ala) deacylase activity"/>
    <property type="evidence" value="ECO:0007669"/>
    <property type="project" value="UniProtKB-UniRule"/>
</dbReference>
<evidence type="ECO:0000256" key="3">
    <source>
        <dbReference type="SAM" id="MobiDB-lite"/>
    </source>
</evidence>
<keyword evidence="2" id="KW-0963">Cytoplasm</keyword>
<dbReference type="SUPFAM" id="SSF69500">
    <property type="entry name" value="DTD-like"/>
    <property type="match status" value="1"/>
</dbReference>
<evidence type="ECO:0000313" key="5">
    <source>
        <dbReference type="Proteomes" id="UP000241421"/>
    </source>
</evidence>
<dbReference type="EC" id="3.1.1.96" evidence="2"/>
<dbReference type="OrthoDB" id="9801395at2"/>
<dbReference type="FunFam" id="3.50.80.10:FF:000001">
    <property type="entry name" value="D-aminoacyl-tRNA deacylase"/>
    <property type="match status" value="1"/>
</dbReference>
<accession>A0A2U2HNZ0</accession>
<comment type="similarity">
    <text evidence="1 2">Belongs to the DTD family.</text>
</comment>
<keyword evidence="2" id="KW-0820">tRNA-binding</keyword>
<comment type="function">
    <text evidence="2">An aminoacyl-tRNA editing enzyme that deacylates mischarged D-aminoacyl-tRNAs. Also deacylates mischarged glycyl-tRNA(Ala), protecting cells against glycine mischarging by AlaRS. Acts via tRNA-based rather than protein-based catalysis; rejects L-amino acids rather than detecting D-amino acids in the active site. By recycling D-aminoacyl-tRNA to D-amino acids and free tRNA molecules, this enzyme counteracts the toxicity associated with the formation of D-aminoacyl-tRNA entities in vivo and helps enforce protein L-homochirality.</text>
</comment>
<dbReference type="GO" id="GO:0000049">
    <property type="term" value="F:tRNA binding"/>
    <property type="evidence" value="ECO:0007669"/>
    <property type="project" value="UniProtKB-UniRule"/>
</dbReference>
<keyword evidence="5" id="KW-1185">Reference proteome</keyword>
<name>A0A2U2HNZ0_9BURK</name>
<dbReference type="Proteomes" id="UP000241421">
    <property type="component" value="Unassembled WGS sequence"/>
</dbReference>
<dbReference type="GO" id="GO:0005737">
    <property type="term" value="C:cytoplasm"/>
    <property type="evidence" value="ECO:0007669"/>
    <property type="project" value="UniProtKB-SubCell"/>
</dbReference>
<dbReference type="NCBIfam" id="TIGR00256">
    <property type="entry name" value="D-aminoacyl-tRNA deacylase"/>
    <property type="match status" value="1"/>
</dbReference>
<dbReference type="GO" id="GO:0043908">
    <property type="term" value="F:Ser(Gly)-tRNA(Ala) hydrolase activity"/>
    <property type="evidence" value="ECO:0007669"/>
    <property type="project" value="UniProtKB-UniRule"/>
</dbReference>
<protein>
    <recommendedName>
        <fullName evidence="2">D-aminoacyl-tRNA deacylase</fullName>
        <shortName evidence="2">DTD</shortName>
        <ecNumber evidence="2">3.1.1.96</ecNumber>
    </recommendedName>
    <alternativeName>
        <fullName evidence="2">Gly-tRNA(Ala) deacylase</fullName>
        <ecNumber evidence="2">3.1.1.-</ecNumber>
    </alternativeName>
</protein>
<dbReference type="InterPro" id="IPR003732">
    <property type="entry name" value="Daa-tRNA_deacyls_DTD"/>
</dbReference>
<dbReference type="EMBL" id="PXWF02000102">
    <property type="protein sequence ID" value="PWF49213.1"/>
    <property type="molecule type" value="Genomic_DNA"/>
</dbReference>
<feature type="region of interest" description="Disordered" evidence="3">
    <location>
        <begin position="143"/>
        <end position="178"/>
    </location>
</feature>
<comment type="subcellular location">
    <subcellularLocation>
        <location evidence="2">Cytoplasm</location>
    </subcellularLocation>
</comment>
<dbReference type="PANTHER" id="PTHR10472:SF5">
    <property type="entry name" value="D-AMINOACYL-TRNA DEACYLASE 1"/>
    <property type="match status" value="1"/>
</dbReference>
<dbReference type="GO" id="GO:0019478">
    <property type="term" value="P:D-amino acid catabolic process"/>
    <property type="evidence" value="ECO:0007669"/>
    <property type="project" value="UniProtKB-UniRule"/>
</dbReference>
<comment type="catalytic activity">
    <reaction evidence="2">
        <text>glycyl-tRNA(Ala) + H2O = tRNA(Ala) + glycine + H(+)</text>
        <dbReference type="Rhea" id="RHEA:53744"/>
        <dbReference type="Rhea" id="RHEA-COMP:9657"/>
        <dbReference type="Rhea" id="RHEA-COMP:13640"/>
        <dbReference type="ChEBI" id="CHEBI:15377"/>
        <dbReference type="ChEBI" id="CHEBI:15378"/>
        <dbReference type="ChEBI" id="CHEBI:57305"/>
        <dbReference type="ChEBI" id="CHEBI:78442"/>
        <dbReference type="ChEBI" id="CHEBI:78522"/>
    </reaction>
</comment>
<comment type="domain">
    <text evidence="2">A Gly-cisPro motif from one monomer fits into the active site of the other monomer to allow specific chiral rejection of L-amino acids.</text>
</comment>
<comment type="caution">
    <text evidence="4">The sequence shown here is derived from an EMBL/GenBank/DDBJ whole genome shotgun (WGS) entry which is preliminary data.</text>
</comment>
<reference evidence="4 5" key="1">
    <citation type="submission" date="2018-04" db="EMBL/GenBank/DDBJ databases">
        <title>Massilia violaceinigra sp. nov., a novel purple-pigmented bacterium isolated from Tianshan glacier, Xinjiang, China.</title>
        <authorList>
            <person name="Wang H."/>
        </authorList>
    </citation>
    <scope>NUCLEOTIDE SEQUENCE [LARGE SCALE GENOMIC DNA]</scope>
    <source>
        <strain evidence="4 5">B448-2</strain>
    </source>
</reference>
<dbReference type="EC" id="3.1.1.-" evidence="2"/>
<sequence>MIALLQRVSEASVLVEGASVGAIGAGLMVLLCAERGDTEKEADALLGKMLGYRVFSDAAGKMNLSVTDVAGDLLLVPQFTLAADTRSGTRPSFTPAASPRDGLRLFDYLVRQARSRHGIVETGKFGADMKVSLTNDGPVTFWLQVKPQPQPQPQPQPRPQPKPRPQPAPQAKPDLASE</sequence>